<evidence type="ECO:0000313" key="4">
    <source>
        <dbReference type="Proteomes" id="UP001276854"/>
    </source>
</evidence>
<dbReference type="PANTHER" id="PTHR22754">
    <property type="entry name" value="DISCO-INTERACTING PROTEIN 2 DIP2 -RELATED"/>
    <property type="match status" value="1"/>
</dbReference>
<dbReference type="RefSeq" id="WP_318066823.1">
    <property type="nucleotide sequence ID" value="NZ_JAWONS010000329.1"/>
</dbReference>
<accession>A0ABU4GSQ9</accession>
<comment type="caution">
    <text evidence="3">The sequence shown here is derived from an EMBL/GenBank/DDBJ whole genome shotgun (WGS) entry which is preliminary data.</text>
</comment>
<name>A0ABU4GSQ9_9CLOT</name>
<organism evidence="3 4">
    <name type="scientific">Clostridium boliviensis</name>
    <dbReference type="NCBI Taxonomy" id="318465"/>
    <lineage>
        <taxon>Bacteria</taxon>
        <taxon>Bacillati</taxon>
        <taxon>Bacillota</taxon>
        <taxon>Clostridia</taxon>
        <taxon>Eubacteriales</taxon>
        <taxon>Clostridiaceae</taxon>
        <taxon>Clostridium</taxon>
    </lineage>
</organism>
<sequence>MNLSGQSVSFKTLTDLFTGRRHSEKGIVFIEDRQDIKMTYGEVYEKALILLGGLQALSLKPGCVMIFQFSNNLDFIISFWACVLGGYILIPLRMGNTKRDLAKVSSVYETLEEPHILTCQRDAKRLQKEMEECKQPLPDLAAGMILKESVCNSGVNGKVHHAKEQDIALIQFSSGSTGDPKGVVLTHKNLLTDICDMTEALKVEQNNQGFLNWQTLAHVMGLVVLHLNAVYGDCNSYMMVPELFIRNPVFWLKKITEYRPNFIGSPNFSIQYILRALNSRELNDIDLSSVKALLNGSEPISVAVCDEFTEKMRTYGLADTAIYPIYGLTESSSIVSFHELGKRYRPVYIDRRLINVGQRVRPISPDDDCAVAFMEAGFPMTHCSVRITDDQGNMIPEGIIGHIEISGDNVTSGYYQRPDMTNETFTADGWLKTGDLGFFNNGALVITGRKKDVIFINGNSYFPHDIENLCAGLEKEDSNIVVCGAFNQELQKEEILCFVKYAGGLQGFIPMADRLASHIVDNAGVGVAQIIPVDEIQRTVSGKVQRYQLKEAYVNGKFDPVIAEMNRLRKKISR</sequence>
<dbReference type="PANTHER" id="PTHR22754:SF32">
    <property type="entry name" value="DISCO-INTERACTING PROTEIN 2"/>
    <property type="match status" value="1"/>
</dbReference>
<dbReference type="SUPFAM" id="SSF56801">
    <property type="entry name" value="Acetyl-CoA synthetase-like"/>
    <property type="match status" value="1"/>
</dbReference>
<dbReference type="InterPro" id="IPR045851">
    <property type="entry name" value="AMP-bd_C_sf"/>
</dbReference>
<proteinExistence type="inferred from homology"/>
<keyword evidence="4" id="KW-1185">Reference proteome</keyword>
<dbReference type="PROSITE" id="PS00455">
    <property type="entry name" value="AMP_BINDING"/>
    <property type="match status" value="1"/>
</dbReference>
<gene>
    <name evidence="3" type="ORF">RZO55_24120</name>
</gene>
<evidence type="ECO:0000313" key="3">
    <source>
        <dbReference type="EMBL" id="MDW2800660.1"/>
    </source>
</evidence>
<dbReference type="Gene3D" id="3.40.50.12780">
    <property type="entry name" value="N-terminal domain of ligase-like"/>
    <property type="match status" value="1"/>
</dbReference>
<protein>
    <submittedName>
        <fullName evidence="3">AMP-binding protein</fullName>
    </submittedName>
</protein>
<reference evidence="3 4" key="1">
    <citation type="submission" date="2023-10" db="EMBL/GenBank/DDBJ databases">
        <title>A novel Glycoside Hydrolase 43-Like Enzyme from Clostrdium boliviensis is an Endo-xylanase, and a Candidate for Xylooligosaccharides Production from Different Xylan Substrates.</title>
        <authorList>
            <person name="Alvarez M.T."/>
            <person name="Rocabado-Villegas L.R."/>
            <person name="Salas-Veizaga D.M."/>
            <person name="Linares-Pasten J.A."/>
            <person name="Gudmundsdottir E.E."/>
            <person name="Hreggvidsson G.O."/>
            <person name="Adlercreutz P."/>
            <person name="Nordberg Karlsson E."/>
        </authorList>
    </citation>
    <scope>NUCLEOTIDE SEQUENCE [LARGE SCALE GENOMIC DNA]</scope>
    <source>
        <strain evidence="3 4">E-1</strain>
    </source>
</reference>
<evidence type="ECO:0000256" key="1">
    <source>
        <dbReference type="ARBA" id="ARBA00006432"/>
    </source>
</evidence>
<evidence type="ECO:0000259" key="2">
    <source>
        <dbReference type="Pfam" id="PF00501"/>
    </source>
</evidence>
<dbReference type="Proteomes" id="UP001276854">
    <property type="component" value="Unassembled WGS sequence"/>
</dbReference>
<comment type="similarity">
    <text evidence="1">Belongs to the ATP-dependent AMP-binding enzyme family.</text>
</comment>
<dbReference type="InterPro" id="IPR000873">
    <property type="entry name" value="AMP-dep_synth/lig_dom"/>
</dbReference>
<dbReference type="InterPro" id="IPR042099">
    <property type="entry name" value="ANL_N_sf"/>
</dbReference>
<dbReference type="Pfam" id="PF00501">
    <property type="entry name" value="AMP-binding"/>
    <property type="match status" value="1"/>
</dbReference>
<dbReference type="EMBL" id="JAWONS010000329">
    <property type="protein sequence ID" value="MDW2800660.1"/>
    <property type="molecule type" value="Genomic_DNA"/>
</dbReference>
<feature type="domain" description="AMP-dependent synthetase/ligase" evidence="2">
    <location>
        <begin position="31"/>
        <end position="415"/>
    </location>
</feature>
<dbReference type="Gene3D" id="3.30.300.30">
    <property type="match status" value="1"/>
</dbReference>
<dbReference type="InterPro" id="IPR020845">
    <property type="entry name" value="AMP-binding_CS"/>
</dbReference>